<feature type="compositionally biased region" description="Basic and acidic residues" evidence="1">
    <location>
        <begin position="181"/>
        <end position="191"/>
    </location>
</feature>
<proteinExistence type="predicted"/>
<evidence type="ECO:0000259" key="2">
    <source>
        <dbReference type="Pfam" id="PF05233"/>
    </source>
</evidence>
<reference evidence="4 5" key="1">
    <citation type="journal article" date="2014" name="Int. J. Syst. Evol. Microbiol.">
        <title>Oceanisphaera profunda sp. nov., a marine bacterium isolated from deep-sea sediment, and emended description of the genus Oceanisphaera.</title>
        <authorList>
            <person name="Xu Z."/>
            <person name="Zhang X.Y."/>
            <person name="Su H.N."/>
            <person name="Yu Z.C."/>
            <person name="Liu C."/>
            <person name="Li H."/>
            <person name="Chen X.L."/>
            <person name="Song X.Y."/>
            <person name="Xie B.B."/>
            <person name="Qin Q.L."/>
            <person name="Zhou B.C."/>
            <person name="Shi M."/>
            <person name="Huang Y."/>
            <person name="Zhang Y.Z."/>
        </authorList>
    </citation>
    <scope>NUCLEOTIDE SEQUENCE [LARGE SCALE GENOMIC DNA]</scope>
    <source>
        <strain evidence="4 5">SM1222</strain>
    </source>
</reference>
<sequence length="191" mass="21421">MSNSQDNIRIIKKYPNRRLYDSYTSSHVTLVDIRQLVQEQEPFQVVDAKSGEDITRSILLQIIQEAESDGNPIFSSTMLKNIICFYGPFQGVLGSYLDESIQSVIDIQSQTGSQSSQAWSEFMQGQAPIMQDMMRQYVEQSRDLYMNTQNMFGLFGGFAGSTDQDKKADSSSDTAAGSKPENLDPKKGDKE</sequence>
<protein>
    <submittedName>
        <fullName evidence="4">Polyhydroxyalkanoate synthesis repressor PhaR</fullName>
    </submittedName>
</protein>
<dbReference type="Proteomes" id="UP000243937">
    <property type="component" value="Chromosome"/>
</dbReference>
<dbReference type="Pfam" id="PF07879">
    <property type="entry name" value="PHB_acc_N"/>
    <property type="match status" value="1"/>
</dbReference>
<dbReference type="NCBIfam" id="TIGR01848">
    <property type="entry name" value="PHA_reg_PhaR"/>
    <property type="match status" value="1"/>
</dbReference>
<dbReference type="GO" id="GO:0006355">
    <property type="term" value="P:regulation of DNA-templated transcription"/>
    <property type="evidence" value="ECO:0007669"/>
    <property type="project" value="InterPro"/>
</dbReference>
<dbReference type="InterPro" id="IPR012909">
    <property type="entry name" value="PHA_DNA-bd_N"/>
</dbReference>
<dbReference type="Pfam" id="PF05233">
    <property type="entry name" value="PHB_acc"/>
    <property type="match status" value="1"/>
</dbReference>
<name>A0A1Y0D5Y9_9GAMM</name>
<feature type="region of interest" description="Disordered" evidence="1">
    <location>
        <begin position="162"/>
        <end position="191"/>
    </location>
</feature>
<evidence type="ECO:0000256" key="1">
    <source>
        <dbReference type="SAM" id="MobiDB-lite"/>
    </source>
</evidence>
<feature type="domain" description="PHB accumulation regulatory" evidence="2">
    <location>
        <begin position="74"/>
        <end position="110"/>
    </location>
</feature>
<gene>
    <name evidence="4" type="ORF">CBP31_08115</name>
</gene>
<dbReference type="InterPro" id="IPR010134">
    <property type="entry name" value="PHA_reg_PhaR"/>
</dbReference>
<dbReference type="OrthoDB" id="9795345at2"/>
<dbReference type="EMBL" id="CP021377">
    <property type="protein sequence ID" value="ART82586.1"/>
    <property type="molecule type" value="Genomic_DNA"/>
</dbReference>
<dbReference type="KEGG" id="opf:CBP31_08115"/>
<evidence type="ECO:0000259" key="3">
    <source>
        <dbReference type="Pfam" id="PF07879"/>
    </source>
</evidence>
<dbReference type="RefSeq" id="WP_087036193.1">
    <property type="nucleotide sequence ID" value="NZ_CP021377.1"/>
</dbReference>
<evidence type="ECO:0000313" key="5">
    <source>
        <dbReference type="Proteomes" id="UP000243937"/>
    </source>
</evidence>
<organism evidence="4 5">
    <name type="scientific">Oceanisphaera profunda</name>
    <dbReference type="NCBI Taxonomy" id="1416627"/>
    <lineage>
        <taxon>Bacteria</taxon>
        <taxon>Pseudomonadati</taxon>
        <taxon>Pseudomonadota</taxon>
        <taxon>Gammaproteobacteria</taxon>
        <taxon>Aeromonadales</taxon>
        <taxon>Aeromonadaceae</taxon>
        <taxon>Oceanisphaera</taxon>
    </lineage>
</organism>
<evidence type="ECO:0000313" key="4">
    <source>
        <dbReference type="EMBL" id="ART82586.1"/>
    </source>
</evidence>
<dbReference type="InterPro" id="IPR007897">
    <property type="entry name" value="PHB_accumulat"/>
</dbReference>
<accession>A0A1Y0D5Y9</accession>
<keyword evidence="5" id="KW-1185">Reference proteome</keyword>
<dbReference type="AlphaFoldDB" id="A0A1Y0D5Y9"/>
<feature type="domain" description="PHA accumulation regulator DNA-binding N-terminal" evidence="3">
    <location>
        <begin position="10"/>
        <end position="69"/>
    </location>
</feature>